<dbReference type="VEuPathDB" id="FungiDB:YALI1_A15178g"/>
<gene>
    <name evidence="2" type="ORF">YALI1_A15178g</name>
</gene>
<dbReference type="RefSeq" id="XP_068137900.1">
    <property type="nucleotide sequence ID" value="XM_068281799.1"/>
</dbReference>
<evidence type="ECO:0000313" key="3">
    <source>
        <dbReference type="Proteomes" id="UP000182444"/>
    </source>
</evidence>
<organism evidence="2 3">
    <name type="scientific">Yarrowia lipolytica</name>
    <name type="common">Candida lipolytica</name>
    <dbReference type="NCBI Taxonomy" id="4952"/>
    <lineage>
        <taxon>Eukaryota</taxon>
        <taxon>Fungi</taxon>
        <taxon>Dikarya</taxon>
        <taxon>Ascomycota</taxon>
        <taxon>Saccharomycotina</taxon>
        <taxon>Dipodascomycetes</taxon>
        <taxon>Dipodascales</taxon>
        <taxon>Dipodascales incertae sedis</taxon>
        <taxon>Yarrowia</taxon>
    </lineage>
</organism>
<proteinExistence type="predicted"/>
<reference evidence="2 3" key="1">
    <citation type="journal article" date="2016" name="PLoS ONE">
        <title>Sequence Assembly of Yarrowia lipolytica Strain W29/CLIB89 Shows Transposable Element Diversity.</title>
        <authorList>
            <person name="Magnan C."/>
            <person name="Yu J."/>
            <person name="Chang I."/>
            <person name="Jahn E."/>
            <person name="Kanomata Y."/>
            <person name="Wu J."/>
            <person name="Zeller M."/>
            <person name="Oakes M."/>
            <person name="Baldi P."/>
            <person name="Sandmeyer S."/>
        </authorList>
    </citation>
    <scope>NUCLEOTIDE SEQUENCE [LARGE SCALE GENOMIC DNA]</scope>
    <source>
        <strain evidence="3">CLIB89(W29)</strain>
    </source>
</reference>
<accession>A0A1D8N4W1</accession>
<dbReference type="AlphaFoldDB" id="A0A1D8N4W1"/>
<dbReference type="Proteomes" id="UP000182444">
    <property type="component" value="Chromosome 1A"/>
</dbReference>
<feature type="region of interest" description="Disordered" evidence="1">
    <location>
        <begin position="1"/>
        <end position="23"/>
    </location>
</feature>
<sequence>MSKTGEVKVQTYQERQKHVEERREKCRIRPAAGHWNEQMRTYSSHITNTLSYCTSTASAATYKCSSRSVRLL</sequence>
<evidence type="ECO:0000256" key="1">
    <source>
        <dbReference type="SAM" id="MobiDB-lite"/>
    </source>
</evidence>
<name>A0A1D8N4W1_YARLL</name>
<evidence type="ECO:0000313" key="2">
    <source>
        <dbReference type="EMBL" id="AOW00673.1"/>
    </source>
</evidence>
<feature type="compositionally biased region" description="Basic and acidic residues" evidence="1">
    <location>
        <begin position="14"/>
        <end position="23"/>
    </location>
</feature>
<dbReference type="EMBL" id="CP017553">
    <property type="protein sequence ID" value="AOW00673.1"/>
    <property type="molecule type" value="Genomic_DNA"/>
</dbReference>
<protein>
    <submittedName>
        <fullName evidence="2">Uncharacterized protein</fullName>
    </submittedName>
</protein>
<dbReference type="GeneID" id="94582458"/>